<dbReference type="EMBL" id="CP002207">
    <property type="protein sequence ID" value="ADP32538.1"/>
    <property type="molecule type" value="Genomic_DNA"/>
</dbReference>
<dbReference type="RefSeq" id="WP_003325868.1">
    <property type="nucleotide sequence ID" value="NC_014639.1"/>
</dbReference>
<sequence length="161" mass="18194">MIHTDGDFRGWKRVITSEELSTENLNRIADASLYQDAACSGDNYPTGITTIYIAKGSTGYPHEFGEVLNVKSSVYRFAQFFFFAGNTYEKKIYIRHWYHGTGTIPSTEELNSTLKTAKEYTDQHAKKTDIHVTAADKTKWNSILSSSPVWQTPSLSNGWSH</sequence>
<protein>
    <submittedName>
        <fullName evidence="1">Uncharacterized protein</fullName>
    </submittedName>
</protein>
<gene>
    <name evidence="1" type="ordered locus">BATR1942_07995</name>
</gene>
<dbReference type="Proteomes" id="UP000006867">
    <property type="component" value="Chromosome"/>
</dbReference>
<keyword evidence="2" id="KW-1185">Reference proteome</keyword>
<accession>A0ABM5LXU7</accession>
<name>A0ABM5LXU7_BACA1</name>
<reference evidence="1 2" key="1">
    <citation type="journal article" date="2011" name="Front. Microbiol.">
        <title>Genomic signatures of strain selection and enhancement in Bacillus atrophaeus var. globigii, a historical biowarfare simulant.</title>
        <authorList>
            <person name="Gibbons H.S."/>
            <person name="Broomall S.M."/>
            <person name="McNew L.A."/>
            <person name="Daligault H."/>
            <person name="Chapman C."/>
            <person name="Bruce D."/>
            <person name="Karavis M."/>
            <person name="Krepps M."/>
            <person name="McGregor P.A."/>
            <person name="Hong C."/>
            <person name="Park K.H."/>
            <person name="Akmal A."/>
            <person name="Feldman A."/>
            <person name="Lin J.S."/>
            <person name="Chang W.E."/>
            <person name="Higgs B.W."/>
            <person name="Demirev P."/>
            <person name="Lindquist J."/>
            <person name="Liem A."/>
            <person name="Fochler E."/>
            <person name="Read T.D."/>
            <person name="Tapia R."/>
            <person name="Johnson S."/>
            <person name="Bishop-Lilly K.A."/>
            <person name="Detter C."/>
            <person name="Han C."/>
            <person name="Sozhamannan S."/>
            <person name="Rosenzweig C.N."/>
            <person name="Skowronski E.W."/>
        </authorList>
    </citation>
    <scope>NUCLEOTIDE SEQUENCE [LARGE SCALE GENOMIC DNA]</scope>
    <source>
        <strain evidence="1 2">1942</strain>
    </source>
</reference>
<evidence type="ECO:0000313" key="1">
    <source>
        <dbReference type="EMBL" id="ADP32538.1"/>
    </source>
</evidence>
<evidence type="ECO:0000313" key="2">
    <source>
        <dbReference type="Proteomes" id="UP000006867"/>
    </source>
</evidence>
<proteinExistence type="predicted"/>
<organism evidence="1 2">
    <name type="scientific">Bacillus atrophaeus (strain 1942)</name>
    <dbReference type="NCBI Taxonomy" id="720555"/>
    <lineage>
        <taxon>Bacteria</taxon>
        <taxon>Bacillati</taxon>
        <taxon>Bacillota</taxon>
        <taxon>Bacilli</taxon>
        <taxon>Bacillales</taxon>
        <taxon>Bacillaceae</taxon>
        <taxon>Bacillus</taxon>
    </lineage>
</organism>